<dbReference type="GO" id="GO:0016787">
    <property type="term" value="F:hydrolase activity"/>
    <property type="evidence" value="ECO:0007669"/>
    <property type="project" value="UniProtKB-KW"/>
</dbReference>
<dbReference type="Proteomes" id="UP001529256">
    <property type="component" value="Unassembled WGS sequence"/>
</dbReference>
<reference evidence="4 5" key="2">
    <citation type="submission" date="2023-06" db="EMBL/GenBank/DDBJ databases">
        <title>Identification and characterization of horizontal gene transfer across gut microbiota members of farm animals based on homology search.</title>
        <authorList>
            <person name="Schwarzerova J."/>
            <person name="Nykrynova M."/>
            <person name="Jureckova K."/>
            <person name="Cejkova D."/>
            <person name="Rychlik I."/>
        </authorList>
    </citation>
    <scope>NUCLEOTIDE SEQUENCE [LARGE SCALE GENOMIC DNA]</scope>
    <source>
        <strain evidence="4 5">153_Feed</strain>
    </source>
</reference>
<keyword evidence="5" id="KW-1185">Reference proteome</keyword>
<dbReference type="CDD" id="cd02650">
    <property type="entry name" value="nuc_hydro_CaPnhB"/>
    <property type="match status" value="1"/>
</dbReference>
<sequence>MSGTSRRPLVLDLDTGIDDALALAYALGSPEVELVAVICSYGNVAVDTAVRNTHALLELLGYPDIPVYRGADRALSASAAFEPPEGVARIHGANGLGGQHLGCMCRRAPGDGVDFLVGKSRPLHEGKYRAHLPAGTPLVYGSSFYYVPTGPLTNLASALVRAPELARTLSRVTFMGGALTVPGNVTPCAEANVHNDPEAADVVLRLGLPTRMIGLDVTHQVVLTREDTARWRALGTSAGVLFADMTDHYIDIYEQNNPHMGGCALHDPLAVAAAIDPSLVGCLGANLCVDLEGPTRGRTVCDPERLCDAQKTCEVAVTVDAPRFLAEFRKRVGRVLGAPRAR</sequence>
<keyword evidence="2" id="KW-0326">Glycosidase</keyword>
<dbReference type="SUPFAM" id="SSF53590">
    <property type="entry name" value="Nucleoside hydrolase"/>
    <property type="match status" value="1"/>
</dbReference>
<dbReference type="Pfam" id="PF01156">
    <property type="entry name" value="IU_nuc_hydro"/>
    <property type="match status" value="1"/>
</dbReference>
<name>A0ABT7V2R0_9ACTN</name>
<keyword evidence="1 4" id="KW-0378">Hydrolase</keyword>
<dbReference type="Gene3D" id="3.90.245.10">
    <property type="entry name" value="Ribonucleoside hydrolase-like"/>
    <property type="match status" value="1"/>
</dbReference>
<dbReference type="InterPro" id="IPR001910">
    <property type="entry name" value="Inosine/uridine_hydrolase_dom"/>
</dbReference>
<dbReference type="InterPro" id="IPR036452">
    <property type="entry name" value="Ribo_hydro-like"/>
</dbReference>
<gene>
    <name evidence="4" type="ORF">QUW25_04240</name>
</gene>
<dbReference type="RefSeq" id="WP_289510976.1">
    <property type="nucleotide sequence ID" value="NZ_JAUDEA010000004.1"/>
</dbReference>
<proteinExistence type="predicted"/>
<dbReference type="PANTHER" id="PTHR12304:SF4">
    <property type="entry name" value="URIDINE NUCLEOSIDASE"/>
    <property type="match status" value="1"/>
</dbReference>
<comment type="caution">
    <text evidence="4">The sequence shown here is derived from an EMBL/GenBank/DDBJ whole genome shotgun (WGS) entry which is preliminary data.</text>
</comment>
<protein>
    <submittedName>
        <fullName evidence="4">Nucleoside hydrolase</fullName>
    </submittedName>
</protein>
<evidence type="ECO:0000259" key="3">
    <source>
        <dbReference type="Pfam" id="PF01156"/>
    </source>
</evidence>
<reference evidence="5" key="1">
    <citation type="submission" date="2023-06" db="EMBL/GenBank/DDBJ databases">
        <title>Identification and characterization of horizontal gene transfer across gut microbiota members of farm animals based on homology search.</title>
        <authorList>
            <person name="Zeman M."/>
            <person name="Kubasova T."/>
            <person name="Jahodarova E."/>
            <person name="Nykrynova M."/>
            <person name="Rychlik I."/>
        </authorList>
    </citation>
    <scope>NUCLEOTIDE SEQUENCE [LARGE SCALE GENOMIC DNA]</scope>
    <source>
        <strain evidence="5">153_Feed</strain>
    </source>
</reference>
<dbReference type="EMBL" id="JAUDEA010000004">
    <property type="protein sequence ID" value="MDM8270883.1"/>
    <property type="molecule type" value="Genomic_DNA"/>
</dbReference>
<accession>A0ABT7V2R0</accession>
<dbReference type="PANTHER" id="PTHR12304">
    <property type="entry name" value="INOSINE-URIDINE PREFERRING NUCLEOSIDE HYDROLASE"/>
    <property type="match status" value="1"/>
</dbReference>
<organism evidence="4 5">
    <name type="scientific">Thermophilibacter provencensis</name>
    <dbReference type="NCBI Taxonomy" id="1852386"/>
    <lineage>
        <taxon>Bacteria</taxon>
        <taxon>Bacillati</taxon>
        <taxon>Actinomycetota</taxon>
        <taxon>Coriobacteriia</taxon>
        <taxon>Coriobacteriales</taxon>
        <taxon>Atopobiaceae</taxon>
        <taxon>Thermophilibacter</taxon>
    </lineage>
</organism>
<dbReference type="InterPro" id="IPR023186">
    <property type="entry name" value="IUNH"/>
</dbReference>
<evidence type="ECO:0000313" key="4">
    <source>
        <dbReference type="EMBL" id="MDM8270883.1"/>
    </source>
</evidence>
<evidence type="ECO:0000313" key="5">
    <source>
        <dbReference type="Proteomes" id="UP001529256"/>
    </source>
</evidence>
<evidence type="ECO:0000256" key="2">
    <source>
        <dbReference type="ARBA" id="ARBA00023295"/>
    </source>
</evidence>
<evidence type="ECO:0000256" key="1">
    <source>
        <dbReference type="ARBA" id="ARBA00022801"/>
    </source>
</evidence>
<feature type="domain" description="Inosine/uridine-preferring nucleoside hydrolase" evidence="3">
    <location>
        <begin position="9"/>
        <end position="325"/>
    </location>
</feature>